<dbReference type="Gene3D" id="2.130.10.130">
    <property type="entry name" value="Integrin alpha, N-terminal"/>
    <property type="match status" value="3"/>
</dbReference>
<sequence>MHKRSGAVLMIVASGACAGLLWASQSLADLIRWPSLSWSSVAAGAAAGVRPQASTTSSDEERSWAGETFGARPWIGAAPRARSRADAEPSTRPFDRAGLAPPSLFAATASSYTTTAPEYLSDPAAAVVGSIAVGDVSGDGWDDLVFLSVRNSRTEVYVAYQGADGRLAPAVKIADSGGALENQLLIADMDRDGIGDIVTTALGSILVLRSNGHGTFFGSLTPASYPNDLVVTDVDRDGYLDVLVDSSNTTATVVHGGRDGFNRTSTLPLPASAERTVGDVTGDGLDDLILGTIFNRPLEEFRVYPALASGGYAAPVVMSLPLGSNHTGSLAVGDFNGDGRGDLALEEVRGEANLHLYLQDAQGKLVASPDLVRQPGYGSLIASDLDRDGRTDLAIAHIGWGYVGYYLQNATGFTPENIITANQYMARVNFFATGDLNHDGCGDLVVSRGSQSPALMYGQNCAPQVMADCRYPAVAVQAPGAAAAGLASPLPPQRNGDARANLADAATRGAGARLGRDWRSVRDASLPNRAGVRALDR</sequence>
<feature type="region of interest" description="Disordered" evidence="2">
    <location>
        <begin position="78"/>
        <end position="99"/>
    </location>
</feature>
<feature type="compositionally biased region" description="Basic and acidic residues" evidence="2">
    <location>
        <begin position="83"/>
        <end position="95"/>
    </location>
</feature>
<dbReference type="KEGG" id="lem:LEN_3134"/>
<evidence type="ECO:0008006" key="5">
    <source>
        <dbReference type="Google" id="ProtNLM"/>
    </source>
</evidence>
<dbReference type="GeneID" id="83064958"/>
<gene>
    <name evidence="3" type="ORF">LEN_3134</name>
</gene>
<dbReference type="SUPFAM" id="SSF69318">
    <property type="entry name" value="Integrin alpha N-terminal domain"/>
    <property type="match status" value="1"/>
</dbReference>
<dbReference type="Proteomes" id="UP000218824">
    <property type="component" value="Chromosome"/>
</dbReference>
<evidence type="ECO:0000313" key="4">
    <source>
        <dbReference type="Proteomes" id="UP000218824"/>
    </source>
</evidence>
<dbReference type="InterPro" id="IPR028994">
    <property type="entry name" value="Integrin_alpha_N"/>
</dbReference>
<evidence type="ECO:0000256" key="1">
    <source>
        <dbReference type="ARBA" id="ARBA00022729"/>
    </source>
</evidence>
<dbReference type="AlphaFoldDB" id="A0AAU9B0E9"/>
<reference evidence="3 4" key="1">
    <citation type="journal article" date="2017" name="DNA Res.">
        <title>Complete genome sequence and expression profile of the commercial lytic enzyme producer Lysobacter enzymogenes M497-1.</title>
        <authorList>
            <person name="Takami H."/>
            <person name="Toyoda A."/>
            <person name="Uchiyama I."/>
            <person name="Itoh T."/>
            <person name="Takaki Y."/>
            <person name="Arai W."/>
            <person name="Nishi S."/>
            <person name="Kawai M."/>
            <person name="Shinya K."/>
            <person name="Ikeda H."/>
        </authorList>
    </citation>
    <scope>NUCLEOTIDE SEQUENCE [LARGE SCALE GENOMIC DNA]</scope>
    <source>
        <strain evidence="3 4">M497-1</strain>
    </source>
</reference>
<dbReference type="RefSeq" id="WP_096379049.1">
    <property type="nucleotide sequence ID" value="NZ_AP014940.1"/>
</dbReference>
<proteinExistence type="predicted"/>
<protein>
    <recommendedName>
        <fullName evidence="5">VCBS repeat-containing protein</fullName>
    </recommendedName>
</protein>
<name>A0AAU9B0E9_LYSEN</name>
<dbReference type="PROSITE" id="PS51257">
    <property type="entry name" value="PROKAR_LIPOPROTEIN"/>
    <property type="match status" value="1"/>
</dbReference>
<evidence type="ECO:0000313" key="3">
    <source>
        <dbReference type="EMBL" id="BAV98621.1"/>
    </source>
</evidence>
<keyword evidence="1" id="KW-0732">Signal</keyword>
<dbReference type="EMBL" id="AP014940">
    <property type="protein sequence ID" value="BAV98621.1"/>
    <property type="molecule type" value="Genomic_DNA"/>
</dbReference>
<dbReference type="Pfam" id="PF13517">
    <property type="entry name" value="FG-GAP_3"/>
    <property type="match status" value="3"/>
</dbReference>
<evidence type="ECO:0000256" key="2">
    <source>
        <dbReference type="SAM" id="MobiDB-lite"/>
    </source>
</evidence>
<dbReference type="PANTHER" id="PTHR46580">
    <property type="entry name" value="SENSOR KINASE-RELATED"/>
    <property type="match status" value="1"/>
</dbReference>
<dbReference type="InterPro" id="IPR013517">
    <property type="entry name" value="FG-GAP"/>
</dbReference>
<organism evidence="3 4">
    <name type="scientific">Lysobacter enzymogenes</name>
    <dbReference type="NCBI Taxonomy" id="69"/>
    <lineage>
        <taxon>Bacteria</taxon>
        <taxon>Pseudomonadati</taxon>
        <taxon>Pseudomonadota</taxon>
        <taxon>Gammaproteobacteria</taxon>
        <taxon>Lysobacterales</taxon>
        <taxon>Lysobacteraceae</taxon>
        <taxon>Lysobacter</taxon>
    </lineage>
</organism>
<accession>A0AAU9B0E9</accession>